<reference evidence="3 5" key="2">
    <citation type="submission" date="2024-07" db="EMBL/GenBank/DDBJ databases">
        <authorList>
            <person name="Akdeniz Z."/>
        </authorList>
    </citation>
    <scope>NUCLEOTIDE SEQUENCE [LARGE SCALE GENOMIC DNA]</scope>
</reference>
<keyword evidence="5" id="KW-1185">Reference proteome</keyword>
<organism evidence="2">
    <name type="scientific">Hexamita inflata</name>
    <dbReference type="NCBI Taxonomy" id="28002"/>
    <lineage>
        <taxon>Eukaryota</taxon>
        <taxon>Metamonada</taxon>
        <taxon>Diplomonadida</taxon>
        <taxon>Hexamitidae</taxon>
        <taxon>Hexamitinae</taxon>
        <taxon>Hexamita</taxon>
    </lineage>
</organism>
<evidence type="ECO:0000313" key="3">
    <source>
        <dbReference type="EMBL" id="CAL6049212.1"/>
    </source>
</evidence>
<evidence type="ECO:0000313" key="4">
    <source>
        <dbReference type="EMBL" id="CAL6085542.1"/>
    </source>
</evidence>
<proteinExistence type="predicted"/>
<evidence type="ECO:0000313" key="5">
    <source>
        <dbReference type="Proteomes" id="UP001642409"/>
    </source>
</evidence>
<dbReference type="EMBL" id="CATOUU010000803">
    <property type="protein sequence ID" value="CAI9949684.1"/>
    <property type="molecule type" value="Genomic_DNA"/>
</dbReference>
<reference evidence="2" key="1">
    <citation type="submission" date="2023-06" db="EMBL/GenBank/DDBJ databases">
        <authorList>
            <person name="Kurt Z."/>
        </authorList>
    </citation>
    <scope>NUCLEOTIDE SEQUENCE</scope>
</reference>
<dbReference type="EMBL" id="CAXDID020000178">
    <property type="protein sequence ID" value="CAL6049212.1"/>
    <property type="molecule type" value="Genomic_DNA"/>
</dbReference>
<protein>
    <submittedName>
        <fullName evidence="3">Hypothetical_protein</fullName>
    </submittedName>
</protein>
<comment type="caution">
    <text evidence="2">The sequence shown here is derived from an EMBL/GenBank/DDBJ whole genome shotgun (WGS) entry which is preliminary data.</text>
</comment>
<evidence type="ECO:0000313" key="1">
    <source>
        <dbReference type="EMBL" id="CAI9949684.1"/>
    </source>
</evidence>
<accession>A0AA86Q8A4</accession>
<dbReference type="EMBL" id="CATOUU010000848">
    <property type="protein sequence ID" value="CAI9954329.1"/>
    <property type="molecule type" value="Genomic_DNA"/>
</dbReference>
<gene>
    <name evidence="1" type="ORF">HINF_LOCUS37329</name>
    <name evidence="2" type="ORF">HINF_LOCUS41974</name>
    <name evidence="3" type="ORF">HINF_LOCUS43066</name>
    <name evidence="4" type="ORF">HINF_LOCUS62731</name>
</gene>
<sequence>MGRPFTIKFDAFSRALSQSLHLMSGVLVHSNKEMYKVFKAQPRVTRVQLWEQIGQVLGKSAVQVKNYFFNTWVERLQAEQREDDQISYDGDFTFTSLFSLFDENLL</sequence>
<dbReference type="EMBL" id="CAXDID020000387">
    <property type="protein sequence ID" value="CAL6085542.1"/>
    <property type="molecule type" value="Genomic_DNA"/>
</dbReference>
<dbReference type="Proteomes" id="UP001642409">
    <property type="component" value="Unassembled WGS sequence"/>
</dbReference>
<name>A0AA86Q8A4_9EUKA</name>
<dbReference type="AlphaFoldDB" id="A0AA86Q8A4"/>
<evidence type="ECO:0000313" key="2">
    <source>
        <dbReference type="EMBL" id="CAI9954329.1"/>
    </source>
</evidence>